<evidence type="ECO:0000313" key="4">
    <source>
        <dbReference type="EMBL" id="CEP14706.1"/>
    </source>
</evidence>
<keyword evidence="5" id="KW-1185">Reference proteome</keyword>
<dbReference type="InterPro" id="IPR015915">
    <property type="entry name" value="Kelch-typ_b-propeller"/>
</dbReference>
<accession>A0A0B7NB67</accession>
<keyword evidence="1" id="KW-0880">Kelch repeat</keyword>
<evidence type="ECO:0000256" key="2">
    <source>
        <dbReference type="ARBA" id="ARBA00022737"/>
    </source>
</evidence>
<dbReference type="Gene3D" id="2.120.10.80">
    <property type="entry name" value="Kelch-type beta propeller"/>
    <property type="match status" value="1"/>
</dbReference>
<feature type="chain" id="PRO_5002120314" evidence="3">
    <location>
        <begin position="21"/>
        <end position="544"/>
    </location>
</feature>
<dbReference type="Proteomes" id="UP000054107">
    <property type="component" value="Unassembled WGS sequence"/>
</dbReference>
<dbReference type="PANTHER" id="PTHR46093:SF18">
    <property type="entry name" value="FIBRONECTIN TYPE-III DOMAIN-CONTAINING PROTEIN"/>
    <property type="match status" value="1"/>
</dbReference>
<protein>
    <submittedName>
        <fullName evidence="4">Uncharacterized protein</fullName>
    </submittedName>
</protein>
<dbReference type="EMBL" id="LN731665">
    <property type="protein sequence ID" value="CEP14706.1"/>
    <property type="molecule type" value="Genomic_DNA"/>
</dbReference>
<evidence type="ECO:0000256" key="3">
    <source>
        <dbReference type="SAM" id="SignalP"/>
    </source>
</evidence>
<feature type="signal peptide" evidence="3">
    <location>
        <begin position="1"/>
        <end position="20"/>
    </location>
</feature>
<proteinExistence type="predicted"/>
<keyword evidence="3" id="KW-0732">Signal</keyword>
<dbReference type="STRING" id="35722.A0A0B7NB67"/>
<dbReference type="SUPFAM" id="SSF117281">
    <property type="entry name" value="Kelch motif"/>
    <property type="match status" value="1"/>
</dbReference>
<reference evidence="4 5" key="1">
    <citation type="submission" date="2014-09" db="EMBL/GenBank/DDBJ databases">
        <authorList>
            <person name="Ellenberger Sabrina"/>
        </authorList>
    </citation>
    <scope>NUCLEOTIDE SEQUENCE [LARGE SCALE GENOMIC DNA]</scope>
    <source>
        <strain evidence="4 5">CBS 412.66</strain>
    </source>
</reference>
<dbReference type="OrthoDB" id="2275515at2759"/>
<sequence length="544" mass="60709">MPQSTLLFLAVALSTSIAFAEIAARANTCCGVLNNQIHCYGGLVFTSPTEYKADSTLLALDVDLLENNTALDDLQDMWKVVFFNPNGVNLIPRTDPQCLVVTEQNRMTINGGYNAVLGLKIDTLNPIYHAVRKQWYYNENYHEFLGGDRQIYYGSASYVPGKGAAFYGGYEEYANPYWSLENTSVNTFFFANNKTRAIGYPSVKYFNVKVTLRDPYGEKEPGGPWKSPPLTADAIDEFSAKHQSIFDPVTKMLLFMGGEYRKSKPPSRRPLLRSYSRIKAFNTETNVWSFVRLTGDVPPQGRFYSTLTLLPSTNRHVLLYGGELNYKVLSDYCYILDLDSKRWTKQTINAPNGTILTRSRHSAVPVGNNTVCIMWGIDSNSVGTRSILVLNTTDPYAITLPMKQTAEVTETDVSVDDGAGAVGGLALGALVIWLCMRSKEKNKMMRNQERQITVQQEEPKYYEKTEAEPLNVDWDEIENDHIEGPAYTKADIGVNSSSETSTTFYNRVETPSVSVAISPDGVETHSNIIDSPRPHLVIKPDSGD</sequence>
<keyword evidence="2" id="KW-0677">Repeat</keyword>
<evidence type="ECO:0000313" key="5">
    <source>
        <dbReference type="Proteomes" id="UP000054107"/>
    </source>
</evidence>
<name>A0A0B7NB67_9FUNG</name>
<organism evidence="4 5">
    <name type="scientific">Parasitella parasitica</name>
    <dbReference type="NCBI Taxonomy" id="35722"/>
    <lineage>
        <taxon>Eukaryota</taxon>
        <taxon>Fungi</taxon>
        <taxon>Fungi incertae sedis</taxon>
        <taxon>Mucoromycota</taxon>
        <taxon>Mucoromycotina</taxon>
        <taxon>Mucoromycetes</taxon>
        <taxon>Mucorales</taxon>
        <taxon>Mucorineae</taxon>
        <taxon>Mucoraceae</taxon>
        <taxon>Parasitella</taxon>
    </lineage>
</organism>
<dbReference type="AlphaFoldDB" id="A0A0B7NB67"/>
<evidence type="ECO:0000256" key="1">
    <source>
        <dbReference type="ARBA" id="ARBA00022441"/>
    </source>
</evidence>
<gene>
    <name evidence="4" type="primary">PARPA_08890.1 scaffold 35132</name>
</gene>
<dbReference type="PANTHER" id="PTHR46093">
    <property type="entry name" value="ACYL-COA-BINDING DOMAIN-CONTAINING PROTEIN 5"/>
    <property type="match status" value="1"/>
</dbReference>